<name>A0A9D1CZR4_9FIRM</name>
<reference evidence="2" key="1">
    <citation type="submission" date="2020-10" db="EMBL/GenBank/DDBJ databases">
        <authorList>
            <person name="Gilroy R."/>
        </authorList>
    </citation>
    <scope>NUCLEOTIDE SEQUENCE</scope>
    <source>
        <strain evidence="2">CHK147-3167</strain>
    </source>
</reference>
<organism evidence="2 3">
    <name type="scientific">Candidatus Coprosoma intestinipullorum</name>
    <dbReference type="NCBI Taxonomy" id="2840752"/>
    <lineage>
        <taxon>Bacteria</taxon>
        <taxon>Bacillati</taxon>
        <taxon>Bacillota</taxon>
        <taxon>Bacillota incertae sedis</taxon>
        <taxon>Candidatus Coprosoma</taxon>
    </lineage>
</organism>
<sequence>MEKLTRKDKFNVFWLILVYLGIALTITHGENVYGSATDWGYQHTVFPDFFRQLFYENFDLLPDFAFNIGGGQNIFYFAYYGLLSPIILISYLLPFVPMGIYLVCLSLIIGIITVYLFYKFLRVNGFKENESFILGFIFTVASPIIFQGHRHLMFVNYMPFLLLGLFGVKRYFEKNKRSLLIISVFLMIMTSYLYSVGGLLCIAIYGVYEYLRRKDKVTFKCFIVDGLKFALPIIVGIMMSLVILLPTLYTLSNGRSDSSFTTSLSEALSFNLGVKYLLYDPYSVGLTAISMVATIYLIFIKKKEVRFLGICLSLLVLTNLFVYLLNGGLYLNGKALIPFLPLYVLGMGIFFKNLIGNKVSYKILFIIFGLTVLWALSLETAFGYLYILDGIICFGGLILYKKYKNPDMIFLPIIVIGSIVCLYVNMCDDLLSNDDFYKRSDPKLQEIVTDITKKDKSQYRMAFNLSSSSQLVNKVYNANSKVTTIYSSTYNTDYNDFFYNFNNNRASRNMFITGETKNTLFESLMGVKYLVTDRAPSLGYKLYKDYGRYKVYINKNALPIGFATDKIMSADDYKKLGFPDNVWALLGKVVAGDESSYDYESPFEEKSLDLMSGESDNLKIERWKKGYKVTVKSEEGGEINIDLGESIRDKFYLLRFDVSHPQSCDKGDTYIGVNGVNNKLTCREWKYFNSNYTFDYTLSSSKSFRDVNITFSKGVHYIDKVELYSLDNYLVKELDNQVDGFKMKTQGDNISGSIDVSSDGYFVLSIPYDKGFKIIVDGKETKYEKVNESFIGFKINKGSHDIDITFEAPWFNFGKILSITGFVIFVLIIIYEKKISQK</sequence>
<keyword evidence="1" id="KW-1133">Transmembrane helix</keyword>
<dbReference type="PANTHER" id="PTHR38454">
    <property type="entry name" value="INTEGRAL MEMBRANE PROTEIN-RELATED"/>
    <property type="match status" value="1"/>
</dbReference>
<feature type="transmembrane region" description="Helical" evidence="1">
    <location>
        <begin position="810"/>
        <end position="831"/>
    </location>
</feature>
<keyword evidence="1" id="KW-0812">Transmembrane</keyword>
<reference evidence="2" key="2">
    <citation type="journal article" date="2021" name="PeerJ">
        <title>Extensive microbial diversity within the chicken gut microbiome revealed by metagenomics and culture.</title>
        <authorList>
            <person name="Gilroy R."/>
            <person name="Ravi A."/>
            <person name="Getino M."/>
            <person name="Pursley I."/>
            <person name="Horton D.L."/>
            <person name="Alikhan N.F."/>
            <person name="Baker D."/>
            <person name="Gharbi K."/>
            <person name="Hall N."/>
            <person name="Watson M."/>
            <person name="Adriaenssens E.M."/>
            <person name="Foster-Nyarko E."/>
            <person name="Jarju S."/>
            <person name="Secka A."/>
            <person name="Antonio M."/>
            <person name="Oren A."/>
            <person name="Chaudhuri R.R."/>
            <person name="La Ragione R."/>
            <person name="Hildebrand F."/>
            <person name="Pallen M.J."/>
        </authorList>
    </citation>
    <scope>NUCLEOTIDE SEQUENCE</scope>
    <source>
        <strain evidence="2">CHK147-3167</strain>
    </source>
</reference>
<proteinExistence type="predicted"/>
<evidence type="ECO:0000256" key="1">
    <source>
        <dbReference type="SAM" id="Phobius"/>
    </source>
</evidence>
<dbReference type="EMBL" id="DVFV01000130">
    <property type="protein sequence ID" value="HIQ91470.1"/>
    <property type="molecule type" value="Genomic_DNA"/>
</dbReference>
<dbReference type="PANTHER" id="PTHR38454:SF1">
    <property type="entry name" value="INTEGRAL MEMBRANE PROTEIN"/>
    <property type="match status" value="1"/>
</dbReference>
<feature type="transmembrane region" description="Helical" evidence="1">
    <location>
        <begin position="335"/>
        <end position="352"/>
    </location>
</feature>
<feature type="transmembrane region" description="Helical" evidence="1">
    <location>
        <begin position="130"/>
        <end position="146"/>
    </location>
</feature>
<evidence type="ECO:0000313" key="2">
    <source>
        <dbReference type="EMBL" id="HIQ91470.1"/>
    </source>
</evidence>
<feature type="transmembrane region" description="Helical" evidence="1">
    <location>
        <begin position="74"/>
        <end position="93"/>
    </location>
</feature>
<dbReference type="AlphaFoldDB" id="A0A9D1CZR4"/>
<accession>A0A9D1CZR4</accession>
<comment type="caution">
    <text evidence="2">The sequence shown here is derived from an EMBL/GenBank/DDBJ whole genome shotgun (WGS) entry which is preliminary data.</text>
</comment>
<evidence type="ECO:0000313" key="3">
    <source>
        <dbReference type="Proteomes" id="UP000886786"/>
    </source>
</evidence>
<keyword evidence="1" id="KW-0472">Membrane</keyword>
<feature type="transmembrane region" description="Helical" evidence="1">
    <location>
        <begin position="409"/>
        <end position="426"/>
    </location>
</feature>
<dbReference type="Proteomes" id="UP000886786">
    <property type="component" value="Unassembled WGS sequence"/>
</dbReference>
<dbReference type="Pfam" id="PF09586">
    <property type="entry name" value="YfhO"/>
    <property type="match status" value="1"/>
</dbReference>
<feature type="transmembrane region" description="Helical" evidence="1">
    <location>
        <begin position="382"/>
        <end position="400"/>
    </location>
</feature>
<feature type="transmembrane region" description="Helical" evidence="1">
    <location>
        <begin position="229"/>
        <end position="249"/>
    </location>
</feature>
<gene>
    <name evidence="2" type="ORF">IAB27_07640</name>
</gene>
<feature type="transmembrane region" description="Helical" evidence="1">
    <location>
        <begin position="307"/>
        <end position="329"/>
    </location>
</feature>
<dbReference type="InterPro" id="IPR018580">
    <property type="entry name" value="Uncharacterised_YfhO"/>
</dbReference>
<feature type="transmembrane region" description="Helical" evidence="1">
    <location>
        <begin position="359"/>
        <end position="376"/>
    </location>
</feature>
<feature type="transmembrane region" description="Helical" evidence="1">
    <location>
        <begin position="178"/>
        <end position="208"/>
    </location>
</feature>
<feature type="transmembrane region" description="Helical" evidence="1">
    <location>
        <begin position="12"/>
        <end position="29"/>
    </location>
</feature>
<feature type="transmembrane region" description="Helical" evidence="1">
    <location>
        <begin position="100"/>
        <end position="118"/>
    </location>
</feature>
<feature type="transmembrane region" description="Helical" evidence="1">
    <location>
        <begin position="282"/>
        <end position="300"/>
    </location>
</feature>
<protein>
    <submittedName>
        <fullName evidence="2">YfhO family protein</fullName>
    </submittedName>
</protein>